<feature type="compositionally biased region" description="Polar residues" evidence="1">
    <location>
        <begin position="656"/>
        <end position="666"/>
    </location>
</feature>
<accession>A0A0D0E090</accession>
<sequence>MPVVRGAGSISSPIIISDDEDEALVEAQLNAADSDSSLTLAKAGDLKEATGQNVEVFATCSTTPDVHISSSVVQTVGYSMALRMGFRPGCGLGLQFDVEPLSFGGLKRKRHDGGIGFPGTPQNSGQEMNSEADVAKKGNVKERRKKRKQEPPVSSPKAKLVNHIPTLPPKPAKAHKVEKVAAAKGKGRQAASVHQLSRKQYPASMAASEYLPAPSSFTQTPIRRDPFGSSGPRHLLPPPSETEHFSSAPNSFPDCPPFTGPGIPELWKMQCWLGNAAPSYVPWQDFLNPVASEPMDQPDHTPSTSYSPNVPPEPGASIFTKDPLLHRPKGKNFGLSSMPKAVPQRPKATLVTLVIGCSPEAGSQSGRGNYSKSLPKQPSPACTLVLDSIPQRYRTLPWVTNWASIAGQVTPMQVDVDTNKGKALIEFPDAVAARKAFISKQLRGKGRQAIRAWWYRVSGVGLKSSGIELEEGEIEDASTLKPMTRKQRKRLKAQHAATSRACGGEGVVPKHSDPPHMTSASPPPPSSGAEPSLDEQVQLEDFGGQWNDDDIAAVGNSDDMSIASSIPPSIQCVTPCPEDPEGMVMSSPVTIHSPTPHPSFLPLVSATVARNPTEGPREDPRASATIVDNTLVLSSSMAPSSVSFFPVPQLSVPQVAQASMPRTNTPSPGPSFPVDSQSPPRTPPEPRSLETSSITPSFTRHSLLARRKELEDKIAQSKTALAMTRNQFTPSCTPNTSSSTKNTPLVLEPQSSLDRLMREQDLRRLVVESKKNKRTLPDAIPPDAPNSTPVLISTPTPVITKPIFSTLEDLAVSFITESIETVKQPVRKAAALNERQELALKQERLERCIFESKALMTKLSHASNKVEKESILKAMRECTRTMELDKAGFCETNSLAVAEVKPAAFCWPSSCQRILSGGWIFFVSGCL</sequence>
<feature type="region of interest" description="Disordered" evidence="1">
    <location>
        <begin position="112"/>
        <end position="175"/>
    </location>
</feature>
<proteinExistence type="predicted"/>
<feature type="region of interest" description="Disordered" evidence="1">
    <location>
        <begin position="291"/>
        <end position="323"/>
    </location>
</feature>
<evidence type="ECO:0000256" key="1">
    <source>
        <dbReference type="SAM" id="MobiDB-lite"/>
    </source>
</evidence>
<evidence type="ECO:0008006" key="4">
    <source>
        <dbReference type="Google" id="ProtNLM"/>
    </source>
</evidence>
<keyword evidence="3" id="KW-1185">Reference proteome</keyword>
<reference evidence="2 3" key="1">
    <citation type="submission" date="2014-04" db="EMBL/GenBank/DDBJ databases">
        <authorList>
            <consortium name="DOE Joint Genome Institute"/>
            <person name="Kuo A."/>
            <person name="Kohler A."/>
            <person name="Jargeat P."/>
            <person name="Nagy L.G."/>
            <person name="Floudas D."/>
            <person name="Copeland A."/>
            <person name="Barry K.W."/>
            <person name="Cichocki N."/>
            <person name="Veneault-Fourrey C."/>
            <person name="LaButti K."/>
            <person name="Lindquist E.A."/>
            <person name="Lipzen A."/>
            <person name="Lundell T."/>
            <person name="Morin E."/>
            <person name="Murat C."/>
            <person name="Sun H."/>
            <person name="Tunlid A."/>
            <person name="Henrissat B."/>
            <person name="Grigoriev I.V."/>
            <person name="Hibbett D.S."/>
            <person name="Martin F."/>
            <person name="Nordberg H.P."/>
            <person name="Cantor M.N."/>
            <person name="Hua S.X."/>
        </authorList>
    </citation>
    <scope>NUCLEOTIDE SEQUENCE [LARGE SCALE GENOMIC DNA]</scope>
    <source>
        <strain evidence="2 3">Ve08.2h10</strain>
    </source>
</reference>
<dbReference type="InParanoid" id="A0A0D0E090"/>
<feature type="compositionally biased region" description="Basic residues" evidence="1">
    <location>
        <begin position="483"/>
        <end position="493"/>
    </location>
</feature>
<name>A0A0D0E090_9AGAM</name>
<feature type="region of interest" description="Disordered" evidence="1">
    <location>
        <begin position="721"/>
        <end position="745"/>
    </location>
</feature>
<dbReference type="STRING" id="930991.A0A0D0E090"/>
<reference evidence="3" key="2">
    <citation type="submission" date="2015-01" db="EMBL/GenBank/DDBJ databases">
        <title>Evolutionary Origins and Diversification of the Mycorrhizal Mutualists.</title>
        <authorList>
            <consortium name="DOE Joint Genome Institute"/>
            <consortium name="Mycorrhizal Genomics Consortium"/>
            <person name="Kohler A."/>
            <person name="Kuo A."/>
            <person name="Nagy L.G."/>
            <person name="Floudas D."/>
            <person name="Copeland A."/>
            <person name="Barry K.W."/>
            <person name="Cichocki N."/>
            <person name="Veneault-Fourrey C."/>
            <person name="LaButti K."/>
            <person name="Lindquist E.A."/>
            <person name="Lipzen A."/>
            <person name="Lundell T."/>
            <person name="Morin E."/>
            <person name="Murat C."/>
            <person name="Riley R."/>
            <person name="Ohm R."/>
            <person name="Sun H."/>
            <person name="Tunlid A."/>
            <person name="Henrissat B."/>
            <person name="Grigoriev I.V."/>
            <person name="Hibbett D.S."/>
            <person name="Martin F."/>
        </authorList>
    </citation>
    <scope>NUCLEOTIDE SEQUENCE [LARGE SCALE GENOMIC DNA]</scope>
    <source>
        <strain evidence="3">Ve08.2h10</strain>
    </source>
</reference>
<evidence type="ECO:0000313" key="3">
    <source>
        <dbReference type="Proteomes" id="UP000054538"/>
    </source>
</evidence>
<feature type="region of interest" description="Disordered" evidence="1">
    <location>
        <begin position="212"/>
        <end position="249"/>
    </location>
</feature>
<dbReference type="HOGENOM" id="CLU_306099_0_0_1"/>
<protein>
    <recommendedName>
        <fullName evidence="4">G-patch domain-containing protein</fullName>
    </recommendedName>
</protein>
<feature type="region of interest" description="Disordered" evidence="1">
    <location>
        <begin position="656"/>
        <end position="700"/>
    </location>
</feature>
<dbReference type="Proteomes" id="UP000054538">
    <property type="component" value="Unassembled WGS sequence"/>
</dbReference>
<feature type="compositionally biased region" description="Polar residues" evidence="1">
    <location>
        <begin position="689"/>
        <end position="700"/>
    </location>
</feature>
<dbReference type="EMBL" id="KN824976">
    <property type="protein sequence ID" value="KIK96641.1"/>
    <property type="molecule type" value="Genomic_DNA"/>
</dbReference>
<dbReference type="AlphaFoldDB" id="A0A0D0E090"/>
<gene>
    <name evidence="2" type="ORF">PAXRUDRAFT_292952</name>
</gene>
<organism evidence="2 3">
    <name type="scientific">Paxillus rubicundulus Ve08.2h10</name>
    <dbReference type="NCBI Taxonomy" id="930991"/>
    <lineage>
        <taxon>Eukaryota</taxon>
        <taxon>Fungi</taxon>
        <taxon>Dikarya</taxon>
        <taxon>Basidiomycota</taxon>
        <taxon>Agaricomycotina</taxon>
        <taxon>Agaricomycetes</taxon>
        <taxon>Agaricomycetidae</taxon>
        <taxon>Boletales</taxon>
        <taxon>Paxilineae</taxon>
        <taxon>Paxillaceae</taxon>
        <taxon>Paxillus</taxon>
    </lineage>
</organism>
<evidence type="ECO:0000313" key="2">
    <source>
        <dbReference type="EMBL" id="KIK96641.1"/>
    </source>
</evidence>
<feature type="compositionally biased region" description="Low complexity" evidence="1">
    <location>
        <begin position="729"/>
        <end position="744"/>
    </location>
</feature>
<feature type="region of interest" description="Disordered" evidence="1">
    <location>
        <begin position="481"/>
        <end position="533"/>
    </location>
</feature>
<feature type="compositionally biased region" description="Polar residues" evidence="1">
    <location>
        <begin position="120"/>
        <end position="129"/>
    </location>
</feature>
<dbReference type="OrthoDB" id="2804702at2759"/>